<evidence type="ECO:0000259" key="4">
    <source>
        <dbReference type="Pfam" id="PF05368"/>
    </source>
</evidence>
<evidence type="ECO:0000256" key="1">
    <source>
        <dbReference type="ARBA" id="ARBA00007626"/>
    </source>
</evidence>
<feature type="repeat" description="PPR" evidence="3">
    <location>
        <begin position="312"/>
        <end position="346"/>
    </location>
</feature>
<evidence type="ECO:0000313" key="5">
    <source>
        <dbReference type="EMBL" id="CAK7334119.1"/>
    </source>
</evidence>
<dbReference type="SUPFAM" id="SSF51735">
    <property type="entry name" value="NAD(P)-binding Rossmann-fold domains"/>
    <property type="match status" value="1"/>
</dbReference>
<evidence type="ECO:0000256" key="3">
    <source>
        <dbReference type="PROSITE-ProRule" id="PRU00708"/>
    </source>
</evidence>
<accession>A0AAV1RG71</accession>
<dbReference type="Pfam" id="PF05368">
    <property type="entry name" value="NmrA"/>
    <property type="match status" value="1"/>
</dbReference>
<dbReference type="InterPro" id="IPR002885">
    <property type="entry name" value="PPR_rpt"/>
</dbReference>
<organism evidence="5 6">
    <name type="scientific">Dovyalis caffra</name>
    <dbReference type="NCBI Taxonomy" id="77055"/>
    <lineage>
        <taxon>Eukaryota</taxon>
        <taxon>Viridiplantae</taxon>
        <taxon>Streptophyta</taxon>
        <taxon>Embryophyta</taxon>
        <taxon>Tracheophyta</taxon>
        <taxon>Spermatophyta</taxon>
        <taxon>Magnoliopsida</taxon>
        <taxon>eudicotyledons</taxon>
        <taxon>Gunneridae</taxon>
        <taxon>Pentapetalae</taxon>
        <taxon>rosids</taxon>
        <taxon>fabids</taxon>
        <taxon>Malpighiales</taxon>
        <taxon>Salicaceae</taxon>
        <taxon>Flacourtieae</taxon>
        <taxon>Dovyalis</taxon>
    </lineage>
</organism>
<feature type="repeat" description="PPR" evidence="3">
    <location>
        <begin position="85"/>
        <end position="119"/>
    </location>
</feature>
<dbReference type="Pfam" id="PF12854">
    <property type="entry name" value="PPR_1"/>
    <property type="match status" value="2"/>
</dbReference>
<feature type="repeat" description="PPR" evidence="3">
    <location>
        <begin position="190"/>
        <end position="224"/>
    </location>
</feature>
<dbReference type="InterPro" id="IPR036291">
    <property type="entry name" value="NAD(P)-bd_dom_sf"/>
</dbReference>
<dbReference type="Gene3D" id="3.90.25.10">
    <property type="entry name" value="UDP-galactose 4-epimerase, domain 1"/>
    <property type="match status" value="1"/>
</dbReference>
<feature type="repeat" description="PPR" evidence="3">
    <location>
        <begin position="120"/>
        <end position="154"/>
    </location>
</feature>
<feature type="repeat" description="PPR" evidence="3">
    <location>
        <begin position="10"/>
        <end position="44"/>
    </location>
</feature>
<keyword evidence="6" id="KW-1185">Reference proteome</keyword>
<reference evidence="5 6" key="1">
    <citation type="submission" date="2024-01" db="EMBL/GenBank/DDBJ databases">
        <authorList>
            <person name="Waweru B."/>
        </authorList>
    </citation>
    <scope>NUCLEOTIDE SEQUENCE [LARGE SCALE GENOMIC DNA]</scope>
</reference>
<dbReference type="Pfam" id="PF01535">
    <property type="entry name" value="PPR"/>
    <property type="match status" value="4"/>
</dbReference>
<dbReference type="InterPro" id="IPR011990">
    <property type="entry name" value="TPR-like_helical_dom_sf"/>
</dbReference>
<feature type="repeat" description="PPR" evidence="3">
    <location>
        <begin position="347"/>
        <end position="381"/>
    </location>
</feature>
<keyword evidence="2" id="KW-0677">Repeat</keyword>
<evidence type="ECO:0000256" key="2">
    <source>
        <dbReference type="ARBA" id="ARBA00022737"/>
    </source>
</evidence>
<dbReference type="PROSITE" id="PS51375">
    <property type="entry name" value="PPR"/>
    <property type="match status" value="13"/>
</dbReference>
<dbReference type="InterPro" id="IPR050872">
    <property type="entry name" value="PPR_P_subfamily"/>
</dbReference>
<dbReference type="InterPro" id="IPR008030">
    <property type="entry name" value="NmrA-like"/>
</dbReference>
<comment type="caution">
    <text evidence="5">The sequence shown here is derived from an EMBL/GenBank/DDBJ whole genome shotgun (WGS) entry which is preliminary data.</text>
</comment>
<feature type="repeat" description="PPR" evidence="3">
    <location>
        <begin position="277"/>
        <end position="311"/>
    </location>
</feature>
<feature type="repeat" description="PPR" evidence="3">
    <location>
        <begin position="557"/>
        <end position="591"/>
    </location>
</feature>
<dbReference type="Gene3D" id="1.25.40.10">
    <property type="entry name" value="Tetratricopeptide repeat domain"/>
    <property type="match status" value="7"/>
</dbReference>
<feature type="repeat" description="PPR" evidence="3">
    <location>
        <begin position="155"/>
        <end position="189"/>
    </location>
</feature>
<dbReference type="Proteomes" id="UP001314170">
    <property type="component" value="Unassembled WGS sequence"/>
</dbReference>
<dbReference type="NCBIfam" id="TIGR00756">
    <property type="entry name" value="PPR"/>
    <property type="match status" value="12"/>
</dbReference>
<dbReference type="SUPFAM" id="SSF48452">
    <property type="entry name" value="TPR-like"/>
    <property type="match status" value="1"/>
</dbReference>
<sequence>MMITEGCYPSPRIFNSLVHAYCRSGDYAYAYKLLKKMVLCRCEPGYVVYNILIGGICCNEEPRKDALDLAEKAYGEMLEAGVVLNKVNVSNFSRCLCGIGKFEKAYNVICEMMSKGFVPDTNTYSKVIGYLCNASKVEKAFQLFQEMKRNGIAPDVYVYTTLIDSFCKAGLIEQARTWFDEMERDGCAPNVVTYTALIHAYLKSRKESKANEVFEMMLSKGCTPNIVTYTTLVDGLCKAGKIEKACQIYARMKKENVETSDVDIYFRVIDSALNEPNVFTYGALVDGLCKAHQVKEARDLLESMSVAGCEPNHIVYDALIDGFCKAGKLEEAQEVFTKMLDCGYDPNVYTYSSLIDRLFKDKRLDLALKVLSKMLENSCSPNVVIYTEMIDGLCKVGKTDEAYKLMLMMEEKGCNPNVVTYTAMIDGFGKAGRVEKCLELLQQMGSKGCAPNFVTYRVLINHCCSAGLLDDAYKLLEEMKQTYWPRHVAGYRKVIEGFNREFIASLDLLVEMSENDSVPISPVYRVLIDNFIKAGRLEMALELNEELSSFSPFSAANQKIYISLIENLSLAHKVDRAFELYADMISRGGIPELSILVHLIKGLLRVNRWEEALQLLDSICQMDIHWVQEQETAHTTAAYAYIANQVFIVAVLNYEEDVAAYTVKAATDPRAANRVVIYRPPGNIVSQLDIISSWEKKTGRTFKKIYVPEEEIVKLSESLAFPENIPVSILHNIFIKGDQMSFELTAEDLEASKLYPDYKYTSVDCLLDICLVNPPKPKLAAFS</sequence>
<dbReference type="EMBL" id="CAWUPB010000950">
    <property type="protein sequence ID" value="CAK7334119.1"/>
    <property type="molecule type" value="Genomic_DNA"/>
</dbReference>
<feature type="repeat" description="PPR" evidence="3">
    <location>
        <begin position="382"/>
        <end position="416"/>
    </location>
</feature>
<evidence type="ECO:0000313" key="6">
    <source>
        <dbReference type="Proteomes" id="UP001314170"/>
    </source>
</evidence>
<dbReference type="GO" id="GO:0009807">
    <property type="term" value="P:lignan biosynthetic process"/>
    <property type="evidence" value="ECO:0007669"/>
    <property type="project" value="UniProtKB-ARBA"/>
</dbReference>
<feature type="repeat" description="PPR" evidence="3">
    <location>
        <begin position="417"/>
        <end position="451"/>
    </location>
</feature>
<dbReference type="PANTHER" id="PTHR46128">
    <property type="entry name" value="MITOCHONDRIAL GROUP I INTRON SPLICING FACTOR CCM1"/>
    <property type="match status" value="1"/>
</dbReference>
<feature type="repeat" description="PPR" evidence="3">
    <location>
        <begin position="452"/>
        <end position="482"/>
    </location>
</feature>
<name>A0AAV1RG71_9ROSI</name>
<dbReference type="PANTHER" id="PTHR46128:SF82">
    <property type="entry name" value="PENTACOTRIPEPTIDE-REPEAT REGION OF PRORP DOMAIN-CONTAINING PROTEIN"/>
    <property type="match status" value="1"/>
</dbReference>
<gene>
    <name evidence="5" type="ORF">DCAF_LOCUS9756</name>
</gene>
<proteinExistence type="inferred from homology"/>
<feature type="domain" description="NmrA-like" evidence="4">
    <location>
        <begin position="649"/>
        <end position="764"/>
    </location>
</feature>
<comment type="similarity">
    <text evidence="1">Belongs to the PPR family. P subfamily.</text>
</comment>
<protein>
    <recommendedName>
        <fullName evidence="4">NmrA-like domain-containing protein</fullName>
    </recommendedName>
</protein>
<dbReference type="AlphaFoldDB" id="A0AAV1RG71"/>
<feature type="repeat" description="PPR" evidence="3">
    <location>
        <begin position="225"/>
        <end position="259"/>
    </location>
</feature>
<dbReference type="Pfam" id="PF13041">
    <property type="entry name" value="PPR_2"/>
    <property type="match status" value="5"/>
</dbReference>